<dbReference type="Gene3D" id="3.80.10.10">
    <property type="entry name" value="Ribonuclease Inhibitor"/>
    <property type="match status" value="1"/>
</dbReference>
<dbReference type="Proteomes" id="UP000823749">
    <property type="component" value="Chromosome 5"/>
</dbReference>
<protein>
    <recommendedName>
        <fullName evidence="6">F-box domain-containing protein</fullName>
    </recommendedName>
</protein>
<organism evidence="4 5">
    <name type="scientific">Rhododendron griersonianum</name>
    <dbReference type="NCBI Taxonomy" id="479676"/>
    <lineage>
        <taxon>Eukaryota</taxon>
        <taxon>Viridiplantae</taxon>
        <taxon>Streptophyta</taxon>
        <taxon>Embryophyta</taxon>
        <taxon>Tracheophyta</taxon>
        <taxon>Spermatophyta</taxon>
        <taxon>Magnoliopsida</taxon>
        <taxon>eudicotyledons</taxon>
        <taxon>Gunneridae</taxon>
        <taxon>Pentapetalae</taxon>
        <taxon>asterids</taxon>
        <taxon>Ericales</taxon>
        <taxon>Ericaceae</taxon>
        <taxon>Ericoideae</taxon>
        <taxon>Rhodoreae</taxon>
        <taxon>Rhododendron</taxon>
    </lineage>
</organism>
<dbReference type="Pfam" id="PF23622">
    <property type="entry name" value="LRR_At1g61320_AtMIF1"/>
    <property type="match status" value="1"/>
</dbReference>
<sequence>MDGTIEGIDWTSQLPEESFHQILSCLFTKEAARTSVLSKTWLRAWSTYPNLDFVESYFMKESLSKCSDADLKGKDDPKIQETREKFLHYVDKTMLRYHNERTPINKFRLHITSVYPKWASIIDKWIEILVQKHVEELEFHLSDYAFLGSLLKKHLCNGIIKCYPLQMLGLKKVSINEEEIQDIFSRCPLIKELRLLDCRGLKKLLVANLHNLKTVHVKNIEEVEIRAAPNLQSFNYVVTNGLPHTNGLPWMFNIDSSPHLKDLMLMGLGMTDRFFHDLIARFPLLEKLELRFCHEIRRINISSRILKSFVLRHCLKLVEAKIDAPNLLSVKYDIMPSLSITTTTSPQKWEPIDNFLGGITGLSSFIWLREFIMSFNQSVTLGFNVFDWPEKKRLKKVDLKRMPPIDQVPVIEHLKLRVFSDLRLCCESLVDSLFWSCHPRKLSLVSIKLNKTLIEKLCEMLMEREDDPCCCSSSNSKCWRHYLKNVEIGSFELKNKVERPLHLKTSSDLFPSLGEHQGVYFKLKW</sequence>
<evidence type="ECO:0000313" key="4">
    <source>
        <dbReference type="EMBL" id="KAG5547757.1"/>
    </source>
</evidence>
<feature type="domain" description="F-box/LRR-repeat protein 15/At3g58940/PEG3-like LRR" evidence="3">
    <location>
        <begin position="258"/>
        <end position="328"/>
    </location>
</feature>
<dbReference type="SUPFAM" id="SSF81383">
    <property type="entry name" value="F-box domain"/>
    <property type="match status" value="1"/>
</dbReference>
<keyword evidence="5" id="KW-1185">Reference proteome</keyword>
<evidence type="ECO:0008006" key="6">
    <source>
        <dbReference type="Google" id="ProtNLM"/>
    </source>
</evidence>
<name>A0AAV6K5X4_9ERIC</name>
<dbReference type="PANTHER" id="PTHR34145">
    <property type="entry name" value="OS02G0105600 PROTEIN"/>
    <property type="match status" value="1"/>
</dbReference>
<evidence type="ECO:0000313" key="5">
    <source>
        <dbReference type="Proteomes" id="UP000823749"/>
    </source>
</evidence>
<dbReference type="EMBL" id="JACTNZ010000005">
    <property type="protein sequence ID" value="KAG5547757.1"/>
    <property type="molecule type" value="Genomic_DNA"/>
</dbReference>
<gene>
    <name evidence="4" type="ORF">RHGRI_013444</name>
</gene>
<dbReference type="Pfam" id="PF00646">
    <property type="entry name" value="F-box"/>
    <property type="match status" value="1"/>
</dbReference>
<evidence type="ECO:0000259" key="3">
    <source>
        <dbReference type="Pfam" id="PF24758"/>
    </source>
</evidence>
<comment type="caution">
    <text evidence="4">The sequence shown here is derived from an EMBL/GenBank/DDBJ whole genome shotgun (WGS) entry which is preliminary data.</text>
</comment>
<dbReference type="InterPro" id="IPR055357">
    <property type="entry name" value="LRR_At1g61320_AtMIF1"/>
</dbReference>
<evidence type="ECO:0000259" key="1">
    <source>
        <dbReference type="Pfam" id="PF00646"/>
    </source>
</evidence>
<dbReference type="SUPFAM" id="SSF52047">
    <property type="entry name" value="RNI-like"/>
    <property type="match status" value="1"/>
</dbReference>
<accession>A0AAV6K5X4</accession>
<dbReference type="Pfam" id="PF24758">
    <property type="entry name" value="LRR_At5g56370"/>
    <property type="match status" value="1"/>
</dbReference>
<dbReference type="AlphaFoldDB" id="A0AAV6K5X4"/>
<feature type="domain" description="At1g61320/AtMIF1 LRR" evidence="2">
    <location>
        <begin position="102"/>
        <end position="239"/>
    </location>
</feature>
<proteinExistence type="predicted"/>
<dbReference type="InterPro" id="IPR032675">
    <property type="entry name" value="LRR_dom_sf"/>
</dbReference>
<feature type="domain" description="F-box" evidence="1">
    <location>
        <begin position="12"/>
        <end position="47"/>
    </location>
</feature>
<dbReference type="InterPro" id="IPR001810">
    <property type="entry name" value="F-box_dom"/>
</dbReference>
<dbReference type="InterPro" id="IPR055411">
    <property type="entry name" value="LRR_FXL15/At3g58940/PEG3-like"/>
</dbReference>
<evidence type="ECO:0000259" key="2">
    <source>
        <dbReference type="Pfam" id="PF23622"/>
    </source>
</evidence>
<reference evidence="4" key="1">
    <citation type="submission" date="2020-08" db="EMBL/GenBank/DDBJ databases">
        <title>Plant Genome Project.</title>
        <authorList>
            <person name="Zhang R.-G."/>
        </authorList>
    </citation>
    <scope>NUCLEOTIDE SEQUENCE</scope>
    <source>
        <strain evidence="4">WSP0</strain>
        <tissue evidence="4">Leaf</tissue>
    </source>
</reference>
<dbReference type="PANTHER" id="PTHR34145:SF28">
    <property type="entry name" value="F-BOX DOMAIN-CONTAINING PROTEIN"/>
    <property type="match status" value="1"/>
</dbReference>
<dbReference type="InterPro" id="IPR053772">
    <property type="entry name" value="At1g61320/At1g61330-like"/>
</dbReference>
<dbReference type="InterPro" id="IPR036047">
    <property type="entry name" value="F-box-like_dom_sf"/>
</dbReference>